<gene>
    <name evidence="1" type="ORF">O6H91_07G102700</name>
</gene>
<name>A0ACC2D8J4_DIPCM</name>
<evidence type="ECO:0000313" key="1">
    <source>
        <dbReference type="EMBL" id="KAJ7550464.1"/>
    </source>
</evidence>
<accession>A0ACC2D8J4</accession>
<dbReference type="EMBL" id="CM055098">
    <property type="protein sequence ID" value="KAJ7550464.1"/>
    <property type="molecule type" value="Genomic_DNA"/>
</dbReference>
<evidence type="ECO:0000313" key="2">
    <source>
        <dbReference type="Proteomes" id="UP001162992"/>
    </source>
</evidence>
<reference evidence="2" key="1">
    <citation type="journal article" date="2024" name="Proc. Natl. Acad. Sci. U.S.A.">
        <title>Extraordinary preservation of gene collinearity over three hundred million years revealed in homosporous lycophytes.</title>
        <authorList>
            <person name="Li C."/>
            <person name="Wickell D."/>
            <person name="Kuo L.Y."/>
            <person name="Chen X."/>
            <person name="Nie B."/>
            <person name="Liao X."/>
            <person name="Peng D."/>
            <person name="Ji J."/>
            <person name="Jenkins J."/>
            <person name="Williams M."/>
            <person name="Shu S."/>
            <person name="Plott C."/>
            <person name="Barry K."/>
            <person name="Rajasekar S."/>
            <person name="Grimwood J."/>
            <person name="Han X."/>
            <person name="Sun S."/>
            <person name="Hou Z."/>
            <person name="He W."/>
            <person name="Dai G."/>
            <person name="Sun C."/>
            <person name="Schmutz J."/>
            <person name="Leebens-Mack J.H."/>
            <person name="Li F.W."/>
            <person name="Wang L."/>
        </authorList>
    </citation>
    <scope>NUCLEOTIDE SEQUENCE [LARGE SCALE GENOMIC DNA]</scope>
    <source>
        <strain evidence="2">cv. PW_Plant_1</strain>
    </source>
</reference>
<sequence>MWAILGSLSGCSVSSATTTSSHGTAALSCLQELANSPSHDLTSFSNLLHFRGGFQASLRSTTSLLPTSTLRGSQRCRNRKCLVMNVATEPKYDLLWWKGAGPINMREMHSQQEFVNAQRSAGEKLVVVIFFGTWCRSCRVLHPKLCKLAEDYGDVEFLKVNIDENRCMCTDLKVKILPFFHFYRGEEGLLDAFSCSLTKLQKLKNAIELHSSNHRGIGSPVRQKLHFLRTQQLVS</sequence>
<dbReference type="Proteomes" id="UP001162992">
    <property type="component" value="Chromosome 7"/>
</dbReference>
<proteinExistence type="predicted"/>
<comment type="caution">
    <text evidence="1">The sequence shown here is derived from an EMBL/GenBank/DDBJ whole genome shotgun (WGS) entry which is preliminary data.</text>
</comment>
<organism evidence="1 2">
    <name type="scientific">Diphasiastrum complanatum</name>
    <name type="common">Issler's clubmoss</name>
    <name type="synonym">Lycopodium complanatum</name>
    <dbReference type="NCBI Taxonomy" id="34168"/>
    <lineage>
        <taxon>Eukaryota</taxon>
        <taxon>Viridiplantae</taxon>
        <taxon>Streptophyta</taxon>
        <taxon>Embryophyta</taxon>
        <taxon>Tracheophyta</taxon>
        <taxon>Lycopodiopsida</taxon>
        <taxon>Lycopodiales</taxon>
        <taxon>Lycopodiaceae</taxon>
        <taxon>Lycopodioideae</taxon>
        <taxon>Diphasiastrum</taxon>
    </lineage>
</organism>
<protein>
    <submittedName>
        <fullName evidence="1">Uncharacterized protein</fullName>
    </submittedName>
</protein>
<keyword evidence="2" id="KW-1185">Reference proteome</keyword>